<comment type="catalytic activity">
    <reaction evidence="14">
        <text>(R)-5-phosphomevalonate + ATP = (R)-5-diphosphomevalonate + ADP</text>
        <dbReference type="Rhea" id="RHEA:16341"/>
        <dbReference type="ChEBI" id="CHEBI:30616"/>
        <dbReference type="ChEBI" id="CHEBI:57557"/>
        <dbReference type="ChEBI" id="CHEBI:58146"/>
        <dbReference type="ChEBI" id="CHEBI:456216"/>
        <dbReference type="EC" id="2.7.4.2"/>
    </reaction>
    <physiologicalReaction direction="left-to-right" evidence="14">
        <dbReference type="Rhea" id="RHEA:16342"/>
    </physiologicalReaction>
</comment>
<gene>
    <name evidence="17" type="ORF">BP5553_10073</name>
</gene>
<evidence type="ECO:0000256" key="14">
    <source>
        <dbReference type="ARBA" id="ARBA00029326"/>
    </source>
</evidence>
<dbReference type="GO" id="GO:0005524">
    <property type="term" value="F:ATP binding"/>
    <property type="evidence" value="ECO:0007669"/>
    <property type="project" value="UniProtKB-UniRule"/>
</dbReference>
<dbReference type="GO" id="GO:0010142">
    <property type="term" value="P:farnesyl diphosphate biosynthetic process, mevalonate pathway"/>
    <property type="evidence" value="ECO:0007669"/>
    <property type="project" value="TreeGrafter"/>
</dbReference>
<comment type="pathway">
    <text evidence="1 15">Isoprenoid biosynthesis; isopentenyl diphosphate biosynthesis via mevalonate pathway; isopentenyl diphosphate from (R)-mevalonate: step 2/3.</text>
</comment>
<evidence type="ECO:0000256" key="2">
    <source>
        <dbReference type="ARBA" id="ARBA00006495"/>
    </source>
</evidence>
<evidence type="ECO:0000259" key="16">
    <source>
        <dbReference type="Pfam" id="PF00288"/>
    </source>
</evidence>
<keyword evidence="12" id="KW-1207">Sterol metabolism</keyword>
<dbReference type="PANTHER" id="PTHR31814:SF2">
    <property type="entry name" value="PHOSPHOMEVALONATE KINASE"/>
    <property type="match status" value="1"/>
</dbReference>
<dbReference type="InterPro" id="IPR036554">
    <property type="entry name" value="GHMP_kinase_C_sf"/>
</dbReference>
<dbReference type="OrthoDB" id="10262935at2759"/>
<dbReference type="AlphaFoldDB" id="A0A370TA93"/>
<dbReference type="GO" id="GO:0004631">
    <property type="term" value="F:phosphomevalonate kinase activity"/>
    <property type="evidence" value="ECO:0007669"/>
    <property type="project" value="UniProtKB-UniRule"/>
</dbReference>
<keyword evidence="17" id="KW-0689">Ribosomal protein</keyword>
<dbReference type="PANTHER" id="PTHR31814">
    <property type="match status" value="1"/>
</dbReference>
<evidence type="ECO:0000256" key="3">
    <source>
        <dbReference type="ARBA" id="ARBA00012958"/>
    </source>
</evidence>
<keyword evidence="13 15" id="KW-0753">Steroid metabolism</keyword>
<dbReference type="Proteomes" id="UP000254866">
    <property type="component" value="Unassembled WGS sequence"/>
</dbReference>
<name>A0A370TA93_9HELO</name>
<evidence type="ECO:0000256" key="4">
    <source>
        <dbReference type="ARBA" id="ARBA00022516"/>
    </source>
</evidence>
<dbReference type="Gene3D" id="3.30.230.10">
    <property type="match status" value="1"/>
</dbReference>
<dbReference type="EC" id="2.7.4.2" evidence="3 15"/>
<evidence type="ECO:0000256" key="7">
    <source>
        <dbReference type="ARBA" id="ARBA00022777"/>
    </source>
</evidence>
<dbReference type="Pfam" id="PF00288">
    <property type="entry name" value="GHMP_kinases_N"/>
    <property type="match status" value="1"/>
</dbReference>
<keyword evidence="17" id="KW-0687">Ribonucleoprotein</keyword>
<evidence type="ECO:0000256" key="6">
    <source>
        <dbReference type="ARBA" id="ARBA00022741"/>
    </source>
</evidence>
<reference evidence="17 18" key="1">
    <citation type="journal article" date="2018" name="IMA Fungus">
        <title>IMA Genome-F 9: Draft genome sequence of Annulohypoxylon stygium, Aspergillus mulundensis, Berkeleyomyces basicola (syn. Thielaviopsis basicola), Ceratocystis smalleyi, two Cercospora beticola strains, Coleophoma cylindrospora, Fusarium fracticaudum, Phialophora cf. hyalina, and Morchella septimelata.</title>
        <authorList>
            <person name="Wingfield B.D."/>
            <person name="Bills G.F."/>
            <person name="Dong Y."/>
            <person name="Huang W."/>
            <person name="Nel W.J."/>
            <person name="Swalarsk-Parry B.S."/>
            <person name="Vaghefi N."/>
            <person name="Wilken P.M."/>
            <person name="An Z."/>
            <person name="de Beer Z.W."/>
            <person name="De Vos L."/>
            <person name="Chen L."/>
            <person name="Duong T.A."/>
            <person name="Gao Y."/>
            <person name="Hammerbacher A."/>
            <person name="Kikkert J.R."/>
            <person name="Li Y."/>
            <person name="Li H."/>
            <person name="Li K."/>
            <person name="Li Q."/>
            <person name="Liu X."/>
            <person name="Ma X."/>
            <person name="Naidoo K."/>
            <person name="Pethybridge S.J."/>
            <person name="Sun J."/>
            <person name="Steenkamp E.T."/>
            <person name="van der Nest M.A."/>
            <person name="van Wyk S."/>
            <person name="Wingfield M.J."/>
            <person name="Xiong C."/>
            <person name="Yue Q."/>
            <person name="Zhang X."/>
        </authorList>
    </citation>
    <scope>NUCLEOTIDE SEQUENCE [LARGE SCALE GENOMIC DNA]</scope>
    <source>
        <strain evidence="17 18">BP 5553</strain>
    </source>
</reference>
<keyword evidence="11 15" id="KW-0443">Lipid metabolism</keyword>
<comment type="similarity">
    <text evidence="2 15">Belongs to the GHMP kinase family. Mevalonate kinase subfamily.</text>
</comment>
<keyword evidence="5 15" id="KW-0808">Transferase</keyword>
<evidence type="ECO:0000256" key="5">
    <source>
        <dbReference type="ARBA" id="ARBA00022679"/>
    </source>
</evidence>
<evidence type="ECO:0000256" key="9">
    <source>
        <dbReference type="ARBA" id="ARBA00022955"/>
    </source>
</evidence>
<accession>A0A370TA93</accession>
<evidence type="ECO:0000256" key="11">
    <source>
        <dbReference type="ARBA" id="ARBA00023098"/>
    </source>
</evidence>
<comment type="caution">
    <text evidence="17">The sequence shown here is derived from an EMBL/GenBank/DDBJ whole genome shotgun (WGS) entry which is preliminary data.</text>
</comment>
<organism evidence="17 18">
    <name type="scientific">Venustampulla echinocandica</name>
    <dbReference type="NCBI Taxonomy" id="2656787"/>
    <lineage>
        <taxon>Eukaryota</taxon>
        <taxon>Fungi</taxon>
        <taxon>Dikarya</taxon>
        <taxon>Ascomycota</taxon>
        <taxon>Pezizomycotina</taxon>
        <taxon>Leotiomycetes</taxon>
        <taxon>Helotiales</taxon>
        <taxon>Pleuroascaceae</taxon>
        <taxon>Venustampulla</taxon>
    </lineage>
</organism>
<dbReference type="SUPFAM" id="SSF54211">
    <property type="entry name" value="Ribosomal protein S5 domain 2-like"/>
    <property type="match status" value="1"/>
</dbReference>
<evidence type="ECO:0000313" key="17">
    <source>
        <dbReference type="EMBL" id="RDL30728.1"/>
    </source>
</evidence>
<dbReference type="EMBL" id="NPIC01000014">
    <property type="protein sequence ID" value="RDL30728.1"/>
    <property type="molecule type" value="Genomic_DNA"/>
</dbReference>
<feature type="domain" description="GHMP kinase N-terminal" evidence="16">
    <location>
        <begin position="165"/>
        <end position="230"/>
    </location>
</feature>
<dbReference type="InterPro" id="IPR006204">
    <property type="entry name" value="GHMP_kinase_N_dom"/>
</dbReference>
<proteinExistence type="inferred from homology"/>
<dbReference type="GO" id="GO:0006696">
    <property type="term" value="P:ergosterol biosynthetic process"/>
    <property type="evidence" value="ECO:0007669"/>
    <property type="project" value="TreeGrafter"/>
</dbReference>
<keyword evidence="7 15" id="KW-0418">Kinase</keyword>
<dbReference type="RefSeq" id="XP_031865104.1">
    <property type="nucleotide sequence ID" value="XM_032018696.1"/>
</dbReference>
<evidence type="ECO:0000256" key="13">
    <source>
        <dbReference type="ARBA" id="ARBA00023221"/>
    </source>
</evidence>
<dbReference type="GO" id="GO:0005777">
    <property type="term" value="C:peroxisome"/>
    <property type="evidence" value="ECO:0007669"/>
    <property type="project" value="TreeGrafter"/>
</dbReference>
<keyword evidence="10" id="KW-0756">Sterol biosynthesis</keyword>
<evidence type="ECO:0000256" key="10">
    <source>
        <dbReference type="ARBA" id="ARBA00023011"/>
    </source>
</evidence>
<dbReference type="InterPro" id="IPR035102">
    <property type="entry name" value="Phosphomevalonate_kinase"/>
</dbReference>
<keyword evidence="8" id="KW-0067">ATP-binding</keyword>
<sequence length="451" mass="47648">MSTAVSAPGKVLLAGGYLVLDREYTGLVFGLSARIHVLVHNIDSSAGEQLSEIRVESPQFQDAAWNYGYRLAGEQGGVGVTQLEEATTPISRNPFVETALLYGLTYISKVLPPSTTITPTRITIFADNDYYSHSPSSSSSTATPTTTTNQKSFSNFGVRLQDAHKTGLGSSAALVTAFTGALLSHYLPSSTFSLNRPACRSILHNLSQASHCAAQGKIGSGFDVAAAVYGTCVYRRFSPSILSSLGEPGTAGFATRVQEIVEDTSSSVKWDTTISKDDVSIPAGMALVMCDVDCGSQTVSMVKKVLEWRSKSPEESKALWDELQLYNETLGTSLASSSNSALPAAFAAIRTRIRKMGTESGVPIEPEEQTLLLDAVTAGVDGVVGGVVPGAGGYDAVVLLVKDDEVTLGALDVFLKKWKEEGKGNVKLLGARGELEGARLEDVGEYAGVAL</sequence>
<evidence type="ECO:0000256" key="1">
    <source>
        <dbReference type="ARBA" id="ARBA00005017"/>
    </source>
</evidence>
<dbReference type="GO" id="GO:0005840">
    <property type="term" value="C:ribosome"/>
    <property type="evidence" value="ECO:0007669"/>
    <property type="project" value="UniProtKB-KW"/>
</dbReference>
<dbReference type="InterPro" id="IPR020568">
    <property type="entry name" value="Ribosomal_Su5_D2-typ_SF"/>
</dbReference>
<dbReference type="GO" id="GO:0019287">
    <property type="term" value="P:isopentenyl diphosphate biosynthetic process, mevalonate pathway"/>
    <property type="evidence" value="ECO:0007669"/>
    <property type="project" value="UniProtKB-UniRule"/>
</dbReference>
<dbReference type="Gene3D" id="3.30.70.890">
    <property type="entry name" value="GHMP kinase, C-terminal domain"/>
    <property type="match status" value="1"/>
</dbReference>
<dbReference type="InterPro" id="IPR014721">
    <property type="entry name" value="Ribsml_uS5_D2-typ_fold_subgr"/>
</dbReference>
<dbReference type="GeneID" id="43602922"/>
<keyword evidence="18" id="KW-1185">Reference proteome</keyword>
<dbReference type="PIRSF" id="PIRSF017288">
    <property type="entry name" value="PMK_GHMP_euk"/>
    <property type="match status" value="1"/>
</dbReference>
<protein>
    <recommendedName>
        <fullName evidence="3 15">Phosphomevalonate kinase</fullName>
        <ecNumber evidence="3 15">2.7.4.2</ecNumber>
    </recommendedName>
</protein>
<keyword evidence="4 15" id="KW-0444">Lipid biosynthesis</keyword>
<evidence type="ECO:0000256" key="12">
    <source>
        <dbReference type="ARBA" id="ARBA00023166"/>
    </source>
</evidence>
<evidence type="ECO:0000256" key="15">
    <source>
        <dbReference type="PIRNR" id="PIRNR017288"/>
    </source>
</evidence>
<dbReference type="UniPathway" id="UPA00057">
    <property type="reaction ID" value="UER00099"/>
</dbReference>
<dbReference type="STRING" id="2656787.A0A370TA93"/>
<keyword evidence="6" id="KW-0547">Nucleotide-binding</keyword>
<keyword evidence="9 15" id="KW-0752">Steroid biosynthesis</keyword>
<dbReference type="InterPro" id="IPR016005">
    <property type="entry name" value="Erg8"/>
</dbReference>
<evidence type="ECO:0000313" key="18">
    <source>
        <dbReference type="Proteomes" id="UP000254866"/>
    </source>
</evidence>
<evidence type="ECO:0000256" key="8">
    <source>
        <dbReference type="ARBA" id="ARBA00022840"/>
    </source>
</evidence>